<comment type="similarity">
    <text evidence="3 13">Belongs to the class-V pyridoxal-phosphate-dependent aminotransferase family. NifS/IscS subfamily.</text>
</comment>
<comment type="function">
    <text evidence="2">Catalyzes the removal of elemental sulfur atoms from cysteine to produce alanine. Seems to participate in the biosynthesis of the nitrogenase metalloclusters by providing the inorganic sulfur required for the Fe-S core formation.</text>
</comment>
<protein>
    <recommendedName>
        <fullName evidence="5 13">Cysteine desulfurase</fullName>
        <ecNumber evidence="5 13">2.8.1.7</ecNumber>
    </recommendedName>
    <alternativeName>
        <fullName evidence="13">Nitrogenase metalloclusters biosynthesis protein NifS</fullName>
    </alternativeName>
</protein>
<comment type="subunit">
    <text evidence="4">Homodimer.</text>
</comment>
<keyword evidence="8 13" id="KW-0663">Pyridoxal phosphate</keyword>
<gene>
    <name evidence="15" type="primary">nifS</name>
    <name evidence="15" type="ORF">MFUM_1165</name>
</gene>
<keyword evidence="7 13" id="KW-0479">Metal-binding</keyword>
<dbReference type="InterPro" id="IPR015424">
    <property type="entry name" value="PyrdxlP-dep_Trfase"/>
</dbReference>
<dbReference type="EMBL" id="OX458932">
    <property type="protein sequence ID" value="CAI9085526.1"/>
    <property type="molecule type" value="Genomic_DNA"/>
</dbReference>
<dbReference type="InterPro" id="IPR020578">
    <property type="entry name" value="Aminotrans_V_PyrdxlP_BS"/>
</dbReference>
<evidence type="ECO:0000256" key="8">
    <source>
        <dbReference type="ARBA" id="ARBA00022898"/>
    </source>
</evidence>
<feature type="domain" description="Aminotransferase class V" evidence="14">
    <location>
        <begin position="5"/>
        <end position="364"/>
    </location>
</feature>
<comment type="catalytic activity">
    <reaction evidence="11 13">
        <text>(sulfur carrier)-H + L-cysteine = (sulfur carrier)-SH + L-alanine</text>
        <dbReference type="Rhea" id="RHEA:43892"/>
        <dbReference type="Rhea" id="RHEA-COMP:14737"/>
        <dbReference type="Rhea" id="RHEA-COMP:14739"/>
        <dbReference type="ChEBI" id="CHEBI:29917"/>
        <dbReference type="ChEBI" id="CHEBI:35235"/>
        <dbReference type="ChEBI" id="CHEBI:57972"/>
        <dbReference type="ChEBI" id="CHEBI:64428"/>
        <dbReference type="EC" id="2.8.1.7"/>
    </reaction>
</comment>
<keyword evidence="10 13" id="KW-0411">Iron-sulfur</keyword>
<keyword evidence="6 13" id="KW-0808">Transferase</keyword>
<dbReference type="PROSITE" id="PS00595">
    <property type="entry name" value="AA_TRANSFER_CLASS_5"/>
    <property type="match status" value="1"/>
</dbReference>
<dbReference type="NCBIfam" id="TIGR03402">
    <property type="entry name" value="FeS_nifS"/>
    <property type="match status" value="1"/>
</dbReference>
<comment type="cofactor">
    <cofactor evidence="1 12">
        <name>pyridoxal 5'-phosphate</name>
        <dbReference type="ChEBI" id="CHEBI:597326"/>
    </cofactor>
</comment>
<organism evidence="15 16">
    <name type="scientific">Candidatus Methylacidiphilum fumarolicum</name>
    <dbReference type="NCBI Taxonomy" id="591154"/>
    <lineage>
        <taxon>Bacteria</taxon>
        <taxon>Pseudomonadati</taxon>
        <taxon>Verrucomicrobiota</taxon>
        <taxon>Methylacidiphilae</taxon>
        <taxon>Methylacidiphilales</taxon>
        <taxon>Methylacidiphilaceae</taxon>
        <taxon>Methylacidiphilum (ex Ratnadevi et al. 2023)</taxon>
    </lineage>
</organism>
<evidence type="ECO:0000256" key="13">
    <source>
        <dbReference type="RuleBase" id="RU364075"/>
    </source>
</evidence>
<sequence length="384" mass="42715">MTRFIYLDNNATTPVDPEVLKEMVPFFSVYYGNPSSPYRLGQEAKQYVKKSRIALARFLGCEEEEIVFTSCGTESNNAAILSALRTTGKKRVITTATEHSAIYELCVDLEKRGFEVLRIGVNASGLLKLEEIEKLLTADTAIVSVMWANNETGVVFPVEQIAAMCQEKGVLFHTDAVQAIGKIPIDLSKVPVDFLSLTGHKFYAPKGIGALFIRKGKQFEPFMRGGSQEMHRRAGTENVPAIIGMGKAIELLSQNMEEDNKRILQLRNLLESRILEEIPFTRVNGDKEHRIVNTTNIFFEGVDSETLLFDLDQKGIYASGGSACTTGSLKPSRVLTAMGLNPIEAKSSVRFSLGRYNTEEEIHRAVDEIKNSVEKIRKKLPRSS</sequence>
<dbReference type="InterPro" id="IPR016454">
    <property type="entry name" value="Cysteine_dSase"/>
</dbReference>
<evidence type="ECO:0000256" key="9">
    <source>
        <dbReference type="ARBA" id="ARBA00023004"/>
    </source>
</evidence>
<dbReference type="RefSeq" id="WP_009058826.1">
    <property type="nucleotide sequence ID" value="NZ_JAHXRZ010000002.1"/>
</dbReference>
<evidence type="ECO:0000256" key="10">
    <source>
        <dbReference type="ARBA" id="ARBA00023014"/>
    </source>
</evidence>
<evidence type="ECO:0000259" key="14">
    <source>
        <dbReference type="Pfam" id="PF00266"/>
    </source>
</evidence>
<dbReference type="Gene3D" id="3.90.1150.10">
    <property type="entry name" value="Aspartate Aminotransferase, domain 1"/>
    <property type="match status" value="1"/>
</dbReference>
<evidence type="ECO:0000256" key="5">
    <source>
        <dbReference type="ARBA" id="ARBA00012239"/>
    </source>
</evidence>
<proteinExistence type="inferred from homology"/>
<evidence type="ECO:0000256" key="6">
    <source>
        <dbReference type="ARBA" id="ARBA00022679"/>
    </source>
</evidence>
<dbReference type="InterPro" id="IPR015422">
    <property type="entry name" value="PyrdxlP-dep_Trfase_small"/>
</dbReference>
<evidence type="ECO:0000256" key="3">
    <source>
        <dbReference type="ARBA" id="ARBA00006490"/>
    </source>
</evidence>
<name>A0ABM9ID85_9BACT</name>
<evidence type="ECO:0000256" key="1">
    <source>
        <dbReference type="ARBA" id="ARBA00001933"/>
    </source>
</evidence>
<dbReference type="InterPro" id="IPR015421">
    <property type="entry name" value="PyrdxlP-dep_Trfase_major"/>
</dbReference>
<dbReference type="Pfam" id="PF00266">
    <property type="entry name" value="Aminotran_5"/>
    <property type="match status" value="1"/>
</dbReference>
<dbReference type="Gene3D" id="3.40.640.10">
    <property type="entry name" value="Type I PLP-dependent aspartate aminotransferase-like (Major domain)"/>
    <property type="match status" value="1"/>
</dbReference>
<accession>A0ABM9ID85</accession>
<evidence type="ECO:0000256" key="11">
    <source>
        <dbReference type="ARBA" id="ARBA00050776"/>
    </source>
</evidence>
<dbReference type="InterPro" id="IPR000192">
    <property type="entry name" value="Aminotrans_V_dom"/>
</dbReference>
<evidence type="ECO:0000256" key="7">
    <source>
        <dbReference type="ARBA" id="ARBA00022723"/>
    </source>
</evidence>
<keyword evidence="9 13" id="KW-0408">Iron</keyword>
<evidence type="ECO:0000313" key="15">
    <source>
        <dbReference type="EMBL" id="CAI9085526.1"/>
    </source>
</evidence>
<dbReference type="PANTHER" id="PTHR11601">
    <property type="entry name" value="CYSTEINE DESULFURYLASE FAMILY MEMBER"/>
    <property type="match status" value="1"/>
</dbReference>
<dbReference type="PIRSF" id="PIRSF005572">
    <property type="entry name" value="NifS"/>
    <property type="match status" value="1"/>
</dbReference>
<dbReference type="GO" id="GO:0031071">
    <property type="term" value="F:cysteine desulfurase activity"/>
    <property type="evidence" value="ECO:0007669"/>
    <property type="project" value="UniProtKB-EC"/>
</dbReference>
<dbReference type="Gene3D" id="1.10.260.50">
    <property type="match status" value="1"/>
</dbReference>
<evidence type="ECO:0000313" key="16">
    <source>
        <dbReference type="Proteomes" id="UP001161497"/>
    </source>
</evidence>
<evidence type="ECO:0000256" key="12">
    <source>
        <dbReference type="RuleBase" id="RU004504"/>
    </source>
</evidence>
<dbReference type="EC" id="2.8.1.7" evidence="5 13"/>
<dbReference type="PANTHER" id="PTHR11601:SF34">
    <property type="entry name" value="CYSTEINE DESULFURASE"/>
    <property type="match status" value="1"/>
</dbReference>
<evidence type="ECO:0000256" key="2">
    <source>
        <dbReference type="ARBA" id="ARBA00003120"/>
    </source>
</evidence>
<dbReference type="InterPro" id="IPR017772">
    <property type="entry name" value="Cys_deSase_NifS_bac/arc"/>
</dbReference>
<evidence type="ECO:0000256" key="4">
    <source>
        <dbReference type="ARBA" id="ARBA00011738"/>
    </source>
</evidence>
<dbReference type="Proteomes" id="UP001161497">
    <property type="component" value="Chromosome"/>
</dbReference>
<reference evidence="15" key="1">
    <citation type="submission" date="2023-03" db="EMBL/GenBank/DDBJ databases">
        <authorList>
            <person name="Cremers G."/>
            <person name="Picone N."/>
        </authorList>
    </citation>
    <scope>NUCLEOTIDE SEQUENCE</scope>
    <source>
        <strain evidence="15">Sample_alias</strain>
    </source>
</reference>
<dbReference type="SUPFAM" id="SSF53383">
    <property type="entry name" value="PLP-dependent transferases"/>
    <property type="match status" value="1"/>
</dbReference>
<keyword evidence="16" id="KW-1185">Reference proteome</keyword>